<dbReference type="KEGG" id="kps:KPNJ2_04079"/>
<dbReference type="NCBIfam" id="NF033828">
    <property type="entry name" value="entry_exc2_fam"/>
    <property type="match status" value="1"/>
</dbReference>
<gene>
    <name evidence="1" type="ORF">KPNJ2_04079</name>
</gene>
<evidence type="ECO:0000313" key="1">
    <source>
        <dbReference type="EMBL" id="AHM80859.1"/>
    </source>
</evidence>
<sequence>MPFHILISAGGATDRLRPIFSFMIKDDIPMRLTTAVLALSCALATITGCTSSKSSPERHAYAFVAHRSDFVGGNFTVNRQENYRLNLPTFTAMYARGQQDKAAGMSESDARRTAEAIKQQAAQGTRTEHAFTGNASDKWDNAMENKDAVLFGNELSGAYLDGYLGVK</sequence>
<reference evidence="1 2" key="1">
    <citation type="journal article" date="2014" name="Proc. Natl. Acad. Sci. U.S.A.">
        <title>Molecular dissection of the evolution of carbapenem-resistant multilocus sequence type 258 Klebsiella pneumoniae.</title>
        <authorList>
            <person name="Deleo F.R."/>
            <person name="Chen L."/>
            <person name="Porcella S.F."/>
            <person name="Martens C.A."/>
            <person name="Kobayashi S.D."/>
            <person name="Porter A.R."/>
            <person name="Chavda K.D."/>
            <person name="Jacobs M.R."/>
            <person name="Mathema B."/>
            <person name="Olsen R.J."/>
            <person name="Bonomo R.A."/>
            <person name="Musser J.M."/>
            <person name="Kreiswirth B.N."/>
        </authorList>
    </citation>
    <scope>NUCLEOTIDE SEQUENCE [LARGE SCALE GENOMIC DNA]</scope>
    <source>
        <strain evidence="1">30684/NJST258_2</strain>
    </source>
</reference>
<dbReference type="HOGENOM" id="CLU_109289_0_0_6"/>
<proteinExistence type="predicted"/>
<dbReference type="EMBL" id="CP006918">
    <property type="protein sequence ID" value="AHM80859.1"/>
    <property type="molecule type" value="Genomic_DNA"/>
</dbReference>
<organism evidence="1 2">
    <name type="scientific">Klebsiella pneumoniae 30684/NJST258_2</name>
    <dbReference type="NCBI Taxonomy" id="1420013"/>
    <lineage>
        <taxon>Bacteria</taxon>
        <taxon>Pseudomonadati</taxon>
        <taxon>Pseudomonadota</taxon>
        <taxon>Gammaproteobacteria</taxon>
        <taxon>Enterobacterales</taxon>
        <taxon>Enterobacteriaceae</taxon>
        <taxon>Klebsiella/Raoultella group</taxon>
        <taxon>Klebsiella</taxon>
        <taxon>Klebsiella pneumoniae complex</taxon>
    </lineage>
</organism>
<evidence type="ECO:0008006" key="3">
    <source>
        <dbReference type="Google" id="ProtNLM"/>
    </source>
</evidence>
<name>W8ULT1_KLEPN</name>
<evidence type="ECO:0000313" key="2">
    <source>
        <dbReference type="Proteomes" id="UP000019586"/>
    </source>
</evidence>
<dbReference type="PATRIC" id="fig|1420013.3.peg.3837"/>
<dbReference type="Proteomes" id="UP000019586">
    <property type="component" value="Chromosome"/>
</dbReference>
<dbReference type="AlphaFoldDB" id="W8ULT1"/>
<accession>W8ULT1</accession>
<protein>
    <recommendedName>
        <fullName evidence="3">Lipoprotein</fullName>
    </recommendedName>
</protein>